<dbReference type="CDD" id="cd02440">
    <property type="entry name" value="AdoMet_MTases"/>
    <property type="match status" value="1"/>
</dbReference>
<dbReference type="InterPro" id="IPR029063">
    <property type="entry name" value="SAM-dependent_MTases_sf"/>
</dbReference>
<dbReference type="OrthoDB" id="565050at2759"/>
<dbReference type="InterPro" id="IPR053173">
    <property type="entry name" value="SAM-binding_MTase"/>
</dbReference>
<protein>
    <recommendedName>
        <fullName evidence="1">Methyltransferase domain-containing protein</fullName>
    </recommendedName>
</protein>
<reference evidence="3" key="1">
    <citation type="submission" date="2015-02" db="EMBL/GenBank/DDBJ databases">
        <title>Genome sequencing for Strongylocentrotus purpuratus.</title>
        <authorList>
            <person name="Murali S."/>
            <person name="Liu Y."/>
            <person name="Vee V."/>
            <person name="English A."/>
            <person name="Wang M."/>
            <person name="Skinner E."/>
            <person name="Han Y."/>
            <person name="Muzny D.M."/>
            <person name="Worley K.C."/>
            <person name="Gibbs R.A."/>
        </authorList>
    </citation>
    <scope>NUCLEOTIDE SEQUENCE</scope>
</reference>
<reference evidence="2" key="2">
    <citation type="submission" date="2021-01" db="UniProtKB">
        <authorList>
            <consortium name="EnsemblMetazoa"/>
        </authorList>
    </citation>
    <scope>IDENTIFICATION</scope>
</reference>
<organism evidence="2 3">
    <name type="scientific">Strongylocentrotus purpuratus</name>
    <name type="common">Purple sea urchin</name>
    <dbReference type="NCBI Taxonomy" id="7668"/>
    <lineage>
        <taxon>Eukaryota</taxon>
        <taxon>Metazoa</taxon>
        <taxon>Echinodermata</taxon>
        <taxon>Eleutherozoa</taxon>
        <taxon>Echinozoa</taxon>
        <taxon>Echinoidea</taxon>
        <taxon>Euechinoidea</taxon>
        <taxon>Echinacea</taxon>
        <taxon>Camarodonta</taxon>
        <taxon>Echinidea</taxon>
        <taxon>Strongylocentrotidae</taxon>
        <taxon>Strongylocentrotus</taxon>
    </lineage>
</organism>
<feature type="domain" description="Methyltransferase" evidence="1">
    <location>
        <begin position="2"/>
        <end position="99"/>
    </location>
</feature>
<name>A0A7M7PHA5_STRPU</name>
<dbReference type="KEGG" id="spu:115927984"/>
<sequence>MLAQSFPNSHFVGLDIDQCNVDWAYKDVATLGLKNLEYVCADASAMPNDWTSTFDYVFFFNLLHDTPRPDLIIDDVKRVMKKDGIMSVIELYAESKHADNLGDPNASFNYTDSLFYCLRCPTTILAPWL</sequence>
<evidence type="ECO:0000259" key="1">
    <source>
        <dbReference type="Pfam" id="PF13847"/>
    </source>
</evidence>
<keyword evidence="3" id="KW-1185">Reference proteome</keyword>
<dbReference type="PANTHER" id="PTHR45128:SF1">
    <property type="entry name" value="S-ADENOSYLMETHIONINE-DEPENDENT METHYLTRANSFERASE RV2258C"/>
    <property type="match status" value="1"/>
</dbReference>
<dbReference type="InParanoid" id="A0A7M7PHA5"/>
<dbReference type="Gene3D" id="3.40.50.150">
    <property type="entry name" value="Vaccinia Virus protein VP39"/>
    <property type="match status" value="1"/>
</dbReference>
<dbReference type="Pfam" id="PF13847">
    <property type="entry name" value="Methyltransf_31"/>
    <property type="match status" value="1"/>
</dbReference>
<proteinExistence type="predicted"/>
<accession>A0A7M7PHA5</accession>
<evidence type="ECO:0000313" key="2">
    <source>
        <dbReference type="EnsemblMetazoa" id="XP_030850277"/>
    </source>
</evidence>
<dbReference type="EnsemblMetazoa" id="XM_030994417">
    <property type="protein sequence ID" value="XP_030850277"/>
    <property type="gene ID" value="LOC115927984"/>
</dbReference>
<dbReference type="InterPro" id="IPR025714">
    <property type="entry name" value="Methyltranfer_dom"/>
</dbReference>
<evidence type="ECO:0000313" key="3">
    <source>
        <dbReference type="Proteomes" id="UP000007110"/>
    </source>
</evidence>
<dbReference type="GeneID" id="115927984"/>
<dbReference type="RefSeq" id="XP_030850277.1">
    <property type="nucleotide sequence ID" value="XM_030994417.1"/>
</dbReference>
<dbReference type="PANTHER" id="PTHR45128">
    <property type="entry name" value="METHYLTRANSFERASE TYPE 11"/>
    <property type="match status" value="1"/>
</dbReference>
<dbReference type="Proteomes" id="UP000007110">
    <property type="component" value="Unassembled WGS sequence"/>
</dbReference>
<dbReference type="AlphaFoldDB" id="A0A7M7PHA5"/>
<dbReference type="SUPFAM" id="SSF53335">
    <property type="entry name" value="S-adenosyl-L-methionine-dependent methyltransferases"/>
    <property type="match status" value="1"/>
</dbReference>